<evidence type="ECO:0008006" key="3">
    <source>
        <dbReference type="Google" id="ProtNLM"/>
    </source>
</evidence>
<dbReference type="InterPro" id="IPR052736">
    <property type="entry name" value="Stf3_sulfotransferase"/>
</dbReference>
<dbReference type="SUPFAM" id="SSF52540">
    <property type="entry name" value="P-loop containing nucleoside triphosphate hydrolases"/>
    <property type="match status" value="1"/>
</dbReference>
<keyword evidence="1" id="KW-1133">Transmembrane helix</keyword>
<protein>
    <recommendedName>
        <fullName evidence="3">Sulfotransferase</fullName>
    </recommendedName>
</protein>
<dbReference type="InterPro" id="IPR027417">
    <property type="entry name" value="P-loop_NTPase"/>
</dbReference>
<keyword evidence="1" id="KW-0472">Membrane</keyword>
<sequence length="429" mass="49745">MDVRAFLSPRWKWFWRMPIWRVLFFLIYLVEATWCTLTRKRNQSTRKGAIAKAFENQRSIVCCPHQGQDFQSKLHVQGLDMCLPEFHENEFFFLAKVFPLGRILQRKLCIEAIYRNPKVRNIQLPGTVFVVGLPRTGSTWFHNLCELDAACRTLKSWELKRPIPCSIDCGPSRRERQQFEKKSMGTLYKLFPRLRSIHYVEFDSPDECVLGFMDCFMIEHHAWGMAHCPNTYNWYTTNSMLEQYQNYAKVVKTILCEDKKPSYDKLVLKSPHHILKLEEISVAFPNAVAIWLHRNVEDVVASTCCMNQAVLDAMCPTYFDSKELGARTCARLANATRLGMAARNALENRGKMKFIDIYYSDLTRDPVGTIRTAYLQAGLTFSGDFASAIEASLGTRRAKRNHTYNLEEFGLSPGTINKEFQEYKARFDI</sequence>
<name>A0A7S2SNP9_9STRA</name>
<dbReference type="Pfam" id="PF13469">
    <property type="entry name" value="Sulfotransfer_3"/>
    <property type="match status" value="1"/>
</dbReference>
<dbReference type="AlphaFoldDB" id="A0A7S2SNP9"/>
<feature type="transmembrane region" description="Helical" evidence="1">
    <location>
        <begin position="20"/>
        <end position="37"/>
    </location>
</feature>
<organism evidence="2">
    <name type="scientific">Mucochytrium quahogii</name>
    <dbReference type="NCBI Taxonomy" id="96639"/>
    <lineage>
        <taxon>Eukaryota</taxon>
        <taxon>Sar</taxon>
        <taxon>Stramenopiles</taxon>
        <taxon>Bigyra</taxon>
        <taxon>Labyrinthulomycetes</taxon>
        <taxon>Thraustochytrida</taxon>
        <taxon>Thraustochytriidae</taxon>
        <taxon>Mucochytrium</taxon>
    </lineage>
</organism>
<keyword evidence="1" id="KW-0812">Transmembrane</keyword>
<evidence type="ECO:0000313" key="2">
    <source>
        <dbReference type="EMBL" id="CAD9705276.1"/>
    </source>
</evidence>
<dbReference type="Gene3D" id="3.40.50.300">
    <property type="entry name" value="P-loop containing nucleotide triphosphate hydrolases"/>
    <property type="match status" value="1"/>
</dbReference>
<proteinExistence type="predicted"/>
<evidence type="ECO:0000256" key="1">
    <source>
        <dbReference type="SAM" id="Phobius"/>
    </source>
</evidence>
<dbReference type="PANTHER" id="PTHR36451">
    <property type="entry name" value="PAPS-DEPENDENT SULFOTRANSFERASE STF3"/>
    <property type="match status" value="1"/>
</dbReference>
<accession>A0A7S2SNP9</accession>
<dbReference type="EMBL" id="HBHK01025769">
    <property type="protein sequence ID" value="CAD9705276.1"/>
    <property type="molecule type" value="Transcribed_RNA"/>
</dbReference>
<dbReference type="PANTHER" id="PTHR36451:SF1">
    <property type="entry name" value="OMEGA-HYDROXY-BETA-DIHYDROMENAQUINONE-9 SULFOTRANSFERASE STF3"/>
    <property type="match status" value="1"/>
</dbReference>
<reference evidence="2" key="1">
    <citation type="submission" date="2021-01" db="EMBL/GenBank/DDBJ databases">
        <authorList>
            <person name="Corre E."/>
            <person name="Pelletier E."/>
            <person name="Niang G."/>
            <person name="Scheremetjew M."/>
            <person name="Finn R."/>
            <person name="Kale V."/>
            <person name="Holt S."/>
            <person name="Cochrane G."/>
            <person name="Meng A."/>
            <person name="Brown T."/>
            <person name="Cohen L."/>
        </authorList>
    </citation>
    <scope>NUCLEOTIDE SEQUENCE</scope>
    <source>
        <strain evidence="2">NY070348D</strain>
    </source>
</reference>
<gene>
    <name evidence="2" type="ORF">QSP1433_LOCUS16171</name>
</gene>